<comment type="caution">
    <text evidence="3">The sequence shown here is derived from an EMBL/GenBank/DDBJ whole genome shotgun (WGS) entry which is preliminary data.</text>
</comment>
<evidence type="ECO:0000256" key="1">
    <source>
        <dbReference type="PROSITE-ProRule" id="PRU00703"/>
    </source>
</evidence>
<dbReference type="SUPFAM" id="SSF54631">
    <property type="entry name" value="CBS-domain pair"/>
    <property type="match status" value="1"/>
</dbReference>
<evidence type="ECO:0000259" key="2">
    <source>
        <dbReference type="PROSITE" id="PS51371"/>
    </source>
</evidence>
<dbReference type="InterPro" id="IPR000644">
    <property type="entry name" value="CBS_dom"/>
</dbReference>
<gene>
    <name evidence="3" type="ORF">CLV48_103307</name>
</gene>
<dbReference type="RefSeq" id="WP_106566828.1">
    <property type="nucleotide sequence ID" value="NZ_JAUVYL010000004.1"/>
</dbReference>
<dbReference type="Proteomes" id="UP000240708">
    <property type="component" value="Unassembled WGS sequence"/>
</dbReference>
<dbReference type="OrthoDB" id="1523762at2"/>
<keyword evidence="4" id="KW-1185">Reference proteome</keyword>
<dbReference type="EMBL" id="PYGF01000003">
    <property type="protein sequence ID" value="PSL05792.1"/>
    <property type="molecule type" value="Genomic_DNA"/>
</dbReference>
<dbReference type="PROSITE" id="PS51371">
    <property type="entry name" value="CBS"/>
    <property type="match status" value="1"/>
</dbReference>
<dbReference type="Pfam" id="PF00571">
    <property type="entry name" value="CBS"/>
    <property type="match status" value="1"/>
</dbReference>
<feature type="domain" description="CBS" evidence="2">
    <location>
        <begin position="67"/>
        <end position="123"/>
    </location>
</feature>
<protein>
    <recommendedName>
        <fullName evidence="2">CBS domain-containing protein</fullName>
    </recommendedName>
</protein>
<evidence type="ECO:0000313" key="3">
    <source>
        <dbReference type="EMBL" id="PSL05792.1"/>
    </source>
</evidence>
<sequence length="221" mass="25463">MQAYEFINNLIPPLKPTDKAKMALSWMEEIRTNVLPVIENGNFLGFLTDEKIYTKNKPDSKIAKLDLISPSCFVYMDKHIYDVIKVSSEFDINMVAVVDRDKKYLGVVTMEDAIGAFADTLSIQSHGAVLVLSMYMTDYSLFEIARIIESENAKILSSFISNDPLDDSKIKLTLKLDKMELRHIKATLERFGFKIIDQYQEENNISEEQERIDNLFRFLNI</sequence>
<organism evidence="3 4">
    <name type="scientific">Cecembia rubra</name>
    <dbReference type="NCBI Taxonomy" id="1485585"/>
    <lineage>
        <taxon>Bacteria</taxon>
        <taxon>Pseudomonadati</taxon>
        <taxon>Bacteroidota</taxon>
        <taxon>Cytophagia</taxon>
        <taxon>Cytophagales</taxon>
        <taxon>Cyclobacteriaceae</taxon>
        <taxon>Cecembia</taxon>
    </lineage>
</organism>
<name>A0A2P8E8I5_9BACT</name>
<keyword evidence="1" id="KW-0129">CBS domain</keyword>
<dbReference type="AlphaFoldDB" id="A0A2P8E8I5"/>
<dbReference type="InterPro" id="IPR046342">
    <property type="entry name" value="CBS_dom_sf"/>
</dbReference>
<dbReference type="CDD" id="cd17783">
    <property type="entry name" value="CBS_pair_bac"/>
    <property type="match status" value="1"/>
</dbReference>
<reference evidence="3 4" key="1">
    <citation type="submission" date="2018-03" db="EMBL/GenBank/DDBJ databases">
        <title>Genomic Encyclopedia of Archaeal and Bacterial Type Strains, Phase II (KMG-II): from individual species to whole genera.</title>
        <authorList>
            <person name="Goeker M."/>
        </authorList>
    </citation>
    <scope>NUCLEOTIDE SEQUENCE [LARGE SCALE GENOMIC DNA]</scope>
    <source>
        <strain evidence="3 4">DSM 28057</strain>
    </source>
</reference>
<accession>A0A2P8E8I5</accession>
<dbReference type="Gene3D" id="3.10.580.10">
    <property type="entry name" value="CBS-domain"/>
    <property type="match status" value="1"/>
</dbReference>
<evidence type="ECO:0000313" key="4">
    <source>
        <dbReference type="Proteomes" id="UP000240708"/>
    </source>
</evidence>
<proteinExistence type="predicted"/>